<dbReference type="SUPFAM" id="SSF54106">
    <property type="entry name" value="LysM domain"/>
    <property type="match status" value="1"/>
</dbReference>
<proteinExistence type="predicted"/>
<gene>
    <name evidence="2" type="ORF">ARMA_1381</name>
</gene>
<organism evidence="2 3">
    <name type="scientific">Ardenticatena maritima</name>
    <dbReference type="NCBI Taxonomy" id="872965"/>
    <lineage>
        <taxon>Bacteria</taxon>
        <taxon>Bacillati</taxon>
        <taxon>Chloroflexota</taxon>
        <taxon>Ardenticatenia</taxon>
        <taxon>Ardenticatenales</taxon>
        <taxon>Ardenticatenaceae</taxon>
        <taxon>Ardenticatena</taxon>
    </lineage>
</organism>
<dbReference type="CDD" id="cd00118">
    <property type="entry name" value="LysM"/>
    <property type="match status" value="1"/>
</dbReference>
<dbReference type="Proteomes" id="UP000037784">
    <property type="component" value="Unassembled WGS sequence"/>
</dbReference>
<dbReference type="Pfam" id="PF01476">
    <property type="entry name" value="LysM"/>
    <property type="match status" value="1"/>
</dbReference>
<dbReference type="InterPro" id="IPR018392">
    <property type="entry name" value="LysM"/>
</dbReference>
<evidence type="ECO:0000313" key="2">
    <source>
        <dbReference type="EMBL" id="GAP62958.1"/>
    </source>
</evidence>
<comment type="caution">
    <text evidence="2">The sequence shown here is derived from an EMBL/GenBank/DDBJ whole genome shotgun (WGS) entry which is preliminary data.</text>
</comment>
<dbReference type="Gene3D" id="3.10.350.10">
    <property type="entry name" value="LysM domain"/>
    <property type="match status" value="1"/>
</dbReference>
<dbReference type="InParanoid" id="A0A0N0RFI1"/>
<dbReference type="PROSITE" id="PS51782">
    <property type="entry name" value="LYSM"/>
    <property type="match status" value="1"/>
</dbReference>
<dbReference type="AlphaFoldDB" id="A0A0N0RFI1"/>
<dbReference type="RefSeq" id="WP_160316972.1">
    <property type="nucleotide sequence ID" value="NZ_BBZA01000097.1"/>
</dbReference>
<reference evidence="2 3" key="1">
    <citation type="journal article" date="2015" name="Genome Announc.">
        <title>Draft Genome Sequence of a Heterotrophic Facultative Anaerobic Thermophilic Bacterium, Ardenticatena maritima Strain 110ST.</title>
        <authorList>
            <person name="Kawaichi S."/>
            <person name="Yoshida T."/>
            <person name="Sako Y."/>
            <person name="Nakamura R."/>
        </authorList>
    </citation>
    <scope>NUCLEOTIDE SEQUENCE [LARGE SCALE GENOMIC DNA]</scope>
    <source>
        <strain evidence="2 3">110S</strain>
    </source>
</reference>
<dbReference type="InterPro" id="IPR036779">
    <property type="entry name" value="LysM_dom_sf"/>
</dbReference>
<accession>A0A0N0RFI1</accession>
<dbReference type="SMART" id="SM00257">
    <property type="entry name" value="LysM"/>
    <property type="match status" value="1"/>
</dbReference>
<name>A0A0N0RFI1_9CHLR</name>
<feature type="domain" description="LysM" evidence="1">
    <location>
        <begin position="152"/>
        <end position="196"/>
    </location>
</feature>
<dbReference type="STRING" id="872965.SE16_04995"/>
<reference evidence="3" key="2">
    <citation type="submission" date="2015-08" db="EMBL/GenBank/DDBJ databases">
        <title>Draft Genome Sequence of a Heterotrophic Facultative Anaerobic Bacterium Ardenticatena maritima Strain 110S.</title>
        <authorList>
            <person name="Kawaichi S."/>
            <person name="Yoshida T."/>
            <person name="Sako Y."/>
            <person name="Nakamura R."/>
        </authorList>
    </citation>
    <scope>NUCLEOTIDE SEQUENCE [LARGE SCALE GENOMIC DNA]</scope>
    <source>
        <strain evidence="3">110S</strain>
    </source>
</reference>
<protein>
    <recommendedName>
        <fullName evidence="1">LysM domain-containing protein</fullName>
    </recommendedName>
</protein>
<dbReference type="EMBL" id="BBZA01000097">
    <property type="protein sequence ID" value="GAP62958.1"/>
    <property type="molecule type" value="Genomic_DNA"/>
</dbReference>
<evidence type="ECO:0000259" key="1">
    <source>
        <dbReference type="PROSITE" id="PS51782"/>
    </source>
</evidence>
<keyword evidence="3" id="KW-1185">Reference proteome</keyword>
<sequence length="238" mass="26402">MGEITSRATLGDGCDVVAGFVAPDQRYAGEWVWGYSPTAGAVRHASADDAAYYRPHICSLLPRFPFAPSSQWGVHRVAPREYLYDLYGADYPAYIAASCRMREQDDRFARIGLDRALVPGSFLAEPPPEQVRFYLDTVLNRERVALDVPTGRLTMVFPGDSLGRLARIFGTTVETLQTANNMRDPNALLVGQLLLIPGHTATPATATPIQPPWCTSPLIKHWKATRTLCTWFQTNFSQ</sequence>
<evidence type="ECO:0000313" key="3">
    <source>
        <dbReference type="Proteomes" id="UP000037784"/>
    </source>
</evidence>